<organism evidence="1 2">
    <name type="scientific">Sphaerodactylus townsendi</name>
    <dbReference type="NCBI Taxonomy" id="933632"/>
    <lineage>
        <taxon>Eukaryota</taxon>
        <taxon>Metazoa</taxon>
        <taxon>Chordata</taxon>
        <taxon>Craniata</taxon>
        <taxon>Vertebrata</taxon>
        <taxon>Euteleostomi</taxon>
        <taxon>Lepidosauria</taxon>
        <taxon>Squamata</taxon>
        <taxon>Bifurcata</taxon>
        <taxon>Gekkota</taxon>
        <taxon>Sphaerodactylidae</taxon>
        <taxon>Sphaerodactylus</taxon>
    </lineage>
</organism>
<reference evidence="1" key="1">
    <citation type="submission" date="2021-08" db="EMBL/GenBank/DDBJ databases">
        <title>The first chromosome-level gecko genome reveals the dynamic sex chromosomes of Neotropical dwarf geckos (Sphaerodactylidae: Sphaerodactylus).</title>
        <authorList>
            <person name="Pinto B.J."/>
            <person name="Keating S.E."/>
            <person name="Gamble T."/>
        </authorList>
    </citation>
    <scope>NUCLEOTIDE SEQUENCE</scope>
    <source>
        <strain evidence="1">TG3544</strain>
    </source>
</reference>
<dbReference type="EMBL" id="CM037629">
    <property type="protein sequence ID" value="KAH7990789.1"/>
    <property type="molecule type" value="Genomic_DNA"/>
</dbReference>
<gene>
    <name evidence="1" type="ORF">K3G42_011405</name>
</gene>
<protein>
    <submittedName>
        <fullName evidence="1">Uncharacterized protein</fullName>
    </submittedName>
</protein>
<dbReference type="Proteomes" id="UP000827872">
    <property type="component" value="Linkage Group LG16"/>
</dbReference>
<proteinExistence type="predicted"/>
<sequence>MTYRLNFSMFLLFSLVLRSSGLSCGPQEYPLDGLKCCHLCAPGTTMQARCTRNTDTICRPCDEGSYNPTFTTWDCKSCTICDPANGLQWVKKCERTSDTVCVCLPGHEPATSGFGEKRCNPCPKGHFSKGGEKACTPWTNCTATGRTVFRAGSREEDAICNNAPTLTTKLPIKSSSKREMGQATSVTKPNSTSSTSIPLPTEGPSGGVQNSEYLLYILVATALLLASGVIILLKIFGKTKEPGRFAEQIYKDGKNSFRIPIQEEQIDTKASLVRN</sequence>
<evidence type="ECO:0000313" key="2">
    <source>
        <dbReference type="Proteomes" id="UP000827872"/>
    </source>
</evidence>
<accession>A0ACB8EE92</accession>
<keyword evidence="2" id="KW-1185">Reference proteome</keyword>
<name>A0ACB8EE92_9SAUR</name>
<evidence type="ECO:0000313" key="1">
    <source>
        <dbReference type="EMBL" id="KAH7990789.1"/>
    </source>
</evidence>
<comment type="caution">
    <text evidence="1">The sequence shown here is derived from an EMBL/GenBank/DDBJ whole genome shotgun (WGS) entry which is preliminary data.</text>
</comment>